<sequence length="219" mass="25725">MMNPFEEKEVAENYDGWYQTKVGYIYDYLEKKTIANLLKHKKRGRMLEIGSGTGHWSRFFSKMGFEVIGVEKSKHMYDISKRKRIKNANFLNEDIFNYNPDKKFDCAAFITTLEFLENDKKAVNHVINLLADNGFILFGVLNKNSFLGQQRKKEKNIFTDARFYTQDEIKEIFDPHGEITIKTCAYPSPKFINYYAIIELIKKMFNFKNGNFIAGRVDL</sequence>
<organism evidence="1 2">
    <name type="scientific">Candidatus Mcinerneyibacterium aminivorans</name>
    <dbReference type="NCBI Taxonomy" id="2703815"/>
    <lineage>
        <taxon>Bacteria</taxon>
        <taxon>Candidatus Macinerneyibacteriota</taxon>
        <taxon>Candidatus Mcinerneyibacteria</taxon>
        <taxon>Candidatus Mcinerneyibacteriales</taxon>
        <taxon>Candidatus Mcinerneyibacteriaceae</taxon>
        <taxon>Candidatus Mcinerneyibacterium</taxon>
    </lineage>
</organism>
<dbReference type="Proteomes" id="UP000324143">
    <property type="component" value="Unassembled WGS sequence"/>
</dbReference>
<gene>
    <name evidence="1" type="ORF">FXF47_03200</name>
</gene>
<dbReference type="Pfam" id="PF13489">
    <property type="entry name" value="Methyltransf_23"/>
    <property type="match status" value="1"/>
</dbReference>
<keyword evidence="1" id="KW-0808">Transferase</keyword>
<evidence type="ECO:0000313" key="1">
    <source>
        <dbReference type="EMBL" id="TYB31617.1"/>
    </source>
</evidence>
<dbReference type="CDD" id="cd02440">
    <property type="entry name" value="AdoMet_MTases"/>
    <property type="match status" value="1"/>
</dbReference>
<reference evidence="1" key="1">
    <citation type="submission" date="2019-08" db="EMBL/GenBank/DDBJ databases">
        <title>Genomic characterization of a novel candidate phylum (ARYD3) from a high temperature, high salinity tertiary oil reservoir in north central Oklahoma, USA.</title>
        <authorList>
            <person name="Youssef N.H."/>
            <person name="Yadav A."/>
            <person name="Elshahed M.S."/>
        </authorList>
    </citation>
    <scope>NUCLEOTIDE SEQUENCE [LARGE SCALE GENOMIC DNA]</scope>
    <source>
        <strain evidence="1">ARYD3</strain>
    </source>
</reference>
<dbReference type="InterPro" id="IPR029063">
    <property type="entry name" value="SAM-dependent_MTases_sf"/>
</dbReference>
<keyword evidence="1" id="KW-0489">Methyltransferase</keyword>
<name>A0A5D0MD14_9BACT</name>
<dbReference type="GO" id="GO:0032259">
    <property type="term" value="P:methylation"/>
    <property type="evidence" value="ECO:0007669"/>
    <property type="project" value="UniProtKB-KW"/>
</dbReference>
<accession>A0A5D0MD14</accession>
<keyword evidence="2" id="KW-1185">Reference proteome</keyword>
<dbReference type="SUPFAM" id="SSF53335">
    <property type="entry name" value="S-adenosyl-L-methionine-dependent methyltransferases"/>
    <property type="match status" value="1"/>
</dbReference>
<protein>
    <submittedName>
        <fullName evidence="1">Class I SAM-dependent methyltransferase</fullName>
    </submittedName>
</protein>
<dbReference type="EMBL" id="VSIX01000032">
    <property type="protein sequence ID" value="TYB31617.1"/>
    <property type="molecule type" value="Genomic_DNA"/>
</dbReference>
<dbReference type="PANTHER" id="PTHR43861">
    <property type="entry name" value="TRANS-ACONITATE 2-METHYLTRANSFERASE-RELATED"/>
    <property type="match status" value="1"/>
</dbReference>
<comment type="caution">
    <text evidence="1">The sequence shown here is derived from an EMBL/GenBank/DDBJ whole genome shotgun (WGS) entry which is preliminary data.</text>
</comment>
<dbReference type="GO" id="GO:0008168">
    <property type="term" value="F:methyltransferase activity"/>
    <property type="evidence" value="ECO:0007669"/>
    <property type="project" value="UniProtKB-KW"/>
</dbReference>
<evidence type="ECO:0000313" key="2">
    <source>
        <dbReference type="Proteomes" id="UP000324143"/>
    </source>
</evidence>
<dbReference type="Gene3D" id="3.40.50.150">
    <property type="entry name" value="Vaccinia Virus protein VP39"/>
    <property type="match status" value="1"/>
</dbReference>
<dbReference type="AlphaFoldDB" id="A0A5D0MD14"/>
<proteinExistence type="predicted"/>